<proteinExistence type="predicted"/>
<feature type="compositionally biased region" description="Polar residues" evidence="1">
    <location>
        <begin position="438"/>
        <end position="448"/>
    </location>
</feature>
<keyword evidence="2" id="KW-0812">Transmembrane</keyword>
<reference evidence="3 4" key="1">
    <citation type="journal article" date="2020" name="Mol. Plant">
        <title>The Chromosome-Based Rubber Tree Genome Provides New Insights into Spurge Genome Evolution and Rubber Biosynthesis.</title>
        <authorList>
            <person name="Liu J."/>
            <person name="Shi C."/>
            <person name="Shi C.C."/>
            <person name="Li W."/>
            <person name="Zhang Q.J."/>
            <person name="Zhang Y."/>
            <person name="Li K."/>
            <person name="Lu H.F."/>
            <person name="Shi C."/>
            <person name="Zhu S.T."/>
            <person name="Xiao Z.Y."/>
            <person name="Nan H."/>
            <person name="Yue Y."/>
            <person name="Zhu X.G."/>
            <person name="Wu Y."/>
            <person name="Hong X.N."/>
            <person name="Fan G.Y."/>
            <person name="Tong Y."/>
            <person name="Zhang D."/>
            <person name="Mao C.L."/>
            <person name="Liu Y.L."/>
            <person name="Hao S.J."/>
            <person name="Liu W.Q."/>
            <person name="Lv M.Q."/>
            <person name="Zhang H.B."/>
            <person name="Liu Y."/>
            <person name="Hu-Tang G.R."/>
            <person name="Wang J.P."/>
            <person name="Wang J.H."/>
            <person name="Sun Y.H."/>
            <person name="Ni S.B."/>
            <person name="Chen W.B."/>
            <person name="Zhang X.C."/>
            <person name="Jiao Y.N."/>
            <person name="Eichler E.E."/>
            <person name="Li G.H."/>
            <person name="Liu X."/>
            <person name="Gao L.Z."/>
        </authorList>
    </citation>
    <scope>NUCLEOTIDE SEQUENCE [LARGE SCALE GENOMIC DNA]</scope>
    <source>
        <strain evidence="4">cv. GT1</strain>
        <tissue evidence="3">Leaf</tissue>
    </source>
</reference>
<dbReference type="AlphaFoldDB" id="A0A6A6KZL0"/>
<keyword evidence="2" id="KW-0472">Membrane</keyword>
<keyword evidence="4" id="KW-1185">Reference proteome</keyword>
<name>A0A6A6KZL0_HEVBR</name>
<feature type="region of interest" description="Disordered" evidence="1">
    <location>
        <begin position="438"/>
        <end position="469"/>
    </location>
</feature>
<accession>A0A6A6KZL0</accession>
<dbReference type="Proteomes" id="UP000467840">
    <property type="component" value="Chromosome 7"/>
</dbReference>
<dbReference type="PANTHER" id="PTHR31325">
    <property type="entry name" value="OS01G0798800 PROTEIN-RELATED"/>
    <property type="match status" value="1"/>
</dbReference>
<evidence type="ECO:0008006" key="5">
    <source>
        <dbReference type="Google" id="ProtNLM"/>
    </source>
</evidence>
<comment type="caution">
    <text evidence="3">The sequence shown here is derived from an EMBL/GenBank/DDBJ whole genome shotgun (WGS) entry which is preliminary data.</text>
</comment>
<sequence length="469" mass="53169">MRQEKRGLDDVKVVEDACEFFKIFKGLIVDLILSSKERDESRNFFNSISAEDALKVKKYAFDKFDVELTYSLLFGAIGLDTLSFLMAIFSNWTVGLNTFKDGLIDRVGLKDFLDEITCVSSEPLTMELWEYIFSELQKKSRLIDDSETVRKIFSARGDWVLQTNCLDKQRNDELISYVLAVPYDESILMWHIATELLINDKKERENQSDEKDSVRFCQITCCTLLIMQSTMMATVAGICKGWRKVDNNLKYVITARSTSAFLNGPCHWVAAKRGYGHGVCDAIVSFSLGEEVFGEMEVPDCLVKKYQFVDVAVFDGSLLLAASFKFSGEGCFTVWMMKEYGVPGSWTKLFDIPDFESHLKWIRKLVAFRQSGKVLLAKLFGQLVFYDPKTEEIFDTKIRGNAHSYLDTFVESLVLLNVANEFTELEASEDNGTNEILEDVTSSSNSQIVIDEANGESKEEAQGESISTQ</sequence>
<evidence type="ECO:0000256" key="1">
    <source>
        <dbReference type="SAM" id="MobiDB-lite"/>
    </source>
</evidence>
<organism evidence="3 4">
    <name type="scientific">Hevea brasiliensis</name>
    <name type="common">Para rubber tree</name>
    <name type="synonym">Siphonia brasiliensis</name>
    <dbReference type="NCBI Taxonomy" id="3981"/>
    <lineage>
        <taxon>Eukaryota</taxon>
        <taxon>Viridiplantae</taxon>
        <taxon>Streptophyta</taxon>
        <taxon>Embryophyta</taxon>
        <taxon>Tracheophyta</taxon>
        <taxon>Spermatophyta</taxon>
        <taxon>Magnoliopsida</taxon>
        <taxon>eudicotyledons</taxon>
        <taxon>Gunneridae</taxon>
        <taxon>Pentapetalae</taxon>
        <taxon>rosids</taxon>
        <taxon>fabids</taxon>
        <taxon>Malpighiales</taxon>
        <taxon>Euphorbiaceae</taxon>
        <taxon>Crotonoideae</taxon>
        <taxon>Micrandreae</taxon>
        <taxon>Hevea</taxon>
    </lineage>
</organism>
<gene>
    <name evidence="3" type="ORF">GH714_002493</name>
</gene>
<feature type="transmembrane region" description="Helical" evidence="2">
    <location>
        <begin position="68"/>
        <end position="89"/>
    </location>
</feature>
<protein>
    <recommendedName>
        <fullName evidence="5">F-box associated domain-containing protein</fullName>
    </recommendedName>
</protein>
<keyword evidence="2" id="KW-1133">Transmembrane helix</keyword>
<evidence type="ECO:0000313" key="3">
    <source>
        <dbReference type="EMBL" id="KAF2293526.1"/>
    </source>
</evidence>
<evidence type="ECO:0000256" key="2">
    <source>
        <dbReference type="SAM" id="Phobius"/>
    </source>
</evidence>
<dbReference type="EMBL" id="JAAGAX010000013">
    <property type="protein sequence ID" value="KAF2293526.1"/>
    <property type="molecule type" value="Genomic_DNA"/>
</dbReference>
<evidence type="ECO:0000313" key="4">
    <source>
        <dbReference type="Proteomes" id="UP000467840"/>
    </source>
</evidence>